<dbReference type="SUPFAM" id="SSF56672">
    <property type="entry name" value="DNA/RNA polymerases"/>
    <property type="match status" value="1"/>
</dbReference>
<protein>
    <recommendedName>
        <fullName evidence="3">Reverse transcriptase domain-containing protein</fullName>
    </recommendedName>
</protein>
<dbReference type="Gene3D" id="3.30.70.270">
    <property type="match status" value="1"/>
</dbReference>
<dbReference type="PANTHER" id="PTHR33064:SF37">
    <property type="entry name" value="RIBONUCLEASE H"/>
    <property type="match status" value="1"/>
</dbReference>
<dbReference type="GO" id="GO:0071897">
    <property type="term" value="P:DNA biosynthetic process"/>
    <property type="evidence" value="ECO:0007669"/>
    <property type="project" value="UniProtKB-ARBA"/>
</dbReference>
<dbReference type="VEuPathDB" id="VectorBase:GMOY003667"/>
<evidence type="ECO:0000313" key="1">
    <source>
        <dbReference type="EnsemblMetazoa" id="GMOY003667-PA"/>
    </source>
</evidence>
<dbReference type="AlphaFoldDB" id="A0A1B0FIR6"/>
<dbReference type="STRING" id="37546.A0A1B0FIR6"/>
<accession>A0A1B0FIR6</accession>
<organism evidence="1 2">
    <name type="scientific">Glossina morsitans morsitans</name>
    <name type="common">Savannah tsetse fly</name>
    <dbReference type="NCBI Taxonomy" id="37546"/>
    <lineage>
        <taxon>Eukaryota</taxon>
        <taxon>Metazoa</taxon>
        <taxon>Ecdysozoa</taxon>
        <taxon>Arthropoda</taxon>
        <taxon>Hexapoda</taxon>
        <taxon>Insecta</taxon>
        <taxon>Pterygota</taxon>
        <taxon>Neoptera</taxon>
        <taxon>Endopterygota</taxon>
        <taxon>Diptera</taxon>
        <taxon>Brachycera</taxon>
        <taxon>Muscomorpha</taxon>
        <taxon>Hippoboscoidea</taxon>
        <taxon>Glossinidae</taxon>
        <taxon>Glossina</taxon>
    </lineage>
</organism>
<dbReference type="Proteomes" id="UP000092444">
    <property type="component" value="Unassembled WGS sequence"/>
</dbReference>
<proteinExistence type="predicted"/>
<sequence length="97" mass="11005">MNILSHHFHRTLQRFIYKGLYGIDFTFDCVDDIRIASSGAKEHIERLSVVLRRLDSRGPNVEPGKCTFGVSNVDILGHNISENGIKSSEKKIRAIKH</sequence>
<reference evidence="1" key="1">
    <citation type="submission" date="2020-05" db="UniProtKB">
        <authorList>
            <consortium name="EnsemblMetazoa"/>
        </authorList>
    </citation>
    <scope>IDENTIFICATION</scope>
    <source>
        <strain evidence="1">Yale</strain>
    </source>
</reference>
<dbReference type="PANTHER" id="PTHR33064">
    <property type="entry name" value="POL PROTEIN"/>
    <property type="match status" value="1"/>
</dbReference>
<evidence type="ECO:0000313" key="2">
    <source>
        <dbReference type="Proteomes" id="UP000092444"/>
    </source>
</evidence>
<keyword evidence="2" id="KW-1185">Reference proteome</keyword>
<evidence type="ECO:0008006" key="3">
    <source>
        <dbReference type="Google" id="ProtNLM"/>
    </source>
</evidence>
<dbReference type="InterPro" id="IPR051320">
    <property type="entry name" value="Viral_Replic_Matur_Polypro"/>
</dbReference>
<dbReference type="InterPro" id="IPR043128">
    <property type="entry name" value="Rev_trsase/Diguanyl_cyclase"/>
</dbReference>
<dbReference type="InterPro" id="IPR043502">
    <property type="entry name" value="DNA/RNA_pol_sf"/>
</dbReference>
<dbReference type="EMBL" id="CCAG010020847">
    <property type="status" value="NOT_ANNOTATED_CDS"/>
    <property type="molecule type" value="Genomic_DNA"/>
</dbReference>
<name>A0A1B0FIR6_GLOMM</name>
<dbReference type="EnsemblMetazoa" id="GMOY003667-RA">
    <property type="protein sequence ID" value="GMOY003667-PA"/>
    <property type="gene ID" value="GMOY003667"/>
</dbReference>